<accession>A0AA36GYD5</accession>
<comment type="caution">
    <text evidence="2">The sequence shown here is derived from an EMBL/GenBank/DDBJ whole genome shotgun (WGS) entry which is preliminary data.</text>
</comment>
<organism evidence="2 3">
    <name type="scientific">Cylicocyclus nassatus</name>
    <name type="common">Nematode worm</name>
    <dbReference type="NCBI Taxonomy" id="53992"/>
    <lineage>
        <taxon>Eukaryota</taxon>
        <taxon>Metazoa</taxon>
        <taxon>Ecdysozoa</taxon>
        <taxon>Nematoda</taxon>
        <taxon>Chromadorea</taxon>
        <taxon>Rhabditida</taxon>
        <taxon>Rhabditina</taxon>
        <taxon>Rhabditomorpha</taxon>
        <taxon>Strongyloidea</taxon>
        <taxon>Strongylidae</taxon>
        <taxon>Cylicocyclus</taxon>
    </lineage>
</organism>
<keyword evidence="3" id="KW-1185">Reference proteome</keyword>
<dbReference type="NCBIfam" id="TIGR01665">
    <property type="entry name" value="put_anti_recept"/>
    <property type="match status" value="1"/>
</dbReference>
<dbReference type="Pfam" id="PF05895">
    <property type="entry name" value="DUF859"/>
    <property type="match status" value="1"/>
</dbReference>
<gene>
    <name evidence="2" type="ORF">CYNAS_LOCUS12659</name>
</gene>
<sequence>MLRVFSPTDTDFTSNGEVGIVPLLATVNKVDNGDYFLDLVTDIQYIDYIKPNNIVVAPTPTGEQPFRIVTVENTRSRITAKAYHLYYDTNKYLIADSYVVNNTCNYALDHLNSATDEATPFTTLSDVTGYNSYRCVRKTFNEAINEVLERWGGHLVRDGYDIKILSSIGADNGVTVRYGKNLKDISVKYDWSAVCTKLLPVGKDGFTLDNLYVFSDIQYELPYTKTVSFQQEVNQEDYESEDQYLQALREDLTQQAKNYLNVYQFPVINYTLSANIEKITDIGDVIEVIDERLGINVTTQVMSYVYDCVLGQYNEVQFGNTVPSLNNLIQSIRNDIKENIEENNTTISITLNDRLSESEQKIMGILGNSYVIYNGDSILVVDRLPKETATNVIRINSQGIGFSNTGISGTFNSAWEINGTFNCQSVNLINLTSDMIKGGTLKLGSNLNQNGLLEVYDSSNNLITELNKDGLKMYGIDGSYVIMNNTVGFVGYDRNDTPTFWVNRDEFHQKKAVVEDEITFMERMRFIPIQLYDDNDELINDGVGIISVNENNGFIKYRIVVTENSYDRDTNTSEINVKVQAWRTNSGYTTSGTGTCYCTIDGTKYTQSISSSQTITYNSYTTLLNKTVTVEHEQDGSKTVNVSAYIKHQRFSSNSQGFNVTLTTIPRQASIISIAPFTDVQNPVINYVNPLGEEVDDLVTVITATDNHPLTQPRELSKTGVSYTFELTDEEKETIYNYYPNDKETTLKFWINTYIGGTWYQSTYDANFTITEALPTIGTIAYHDINPTTVAVTEDDTKLVQNHSLPLIVFDSLTALKGATLNQVTINIGGNVYTFEVSGTSQSSFGCEIGGVLNFSSNVTANCTLTDSRGYNSSKTVELSILAYEIPSLTYSVRRHNNYYSDTDLYVDAKYSSLGGKNQLKIYYCYKEVDGATQPWARIYDKTLTTITLNNTKQFWVLFQAYDSLSVYSEQYAFFLDSGTPIAFFDRKMKSTGFNCFPTENNLVEVGGELKVQKVKQRLWDNANQRLILSGEEIQFTLGQFGTLGERNYWIDYYGTYNGYIEQSHVKNSGPVELWSGSLSSGSVTFATGSYNYYLIRGRVSTNGNYVTMLIPKMEITDTDTAYQLSNDANFISFRLKHSGNNLVMAYQNRTSGSTFFIDKVYGCY</sequence>
<dbReference type="AlphaFoldDB" id="A0AA36GYD5"/>
<dbReference type="InterPro" id="IPR008577">
    <property type="entry name" value="DUF859"/>
</dbReference>
<evidence type="ECO:0000259" key="1">
    <source>
        <dbReference type="Pfam" id="PF06605"/>
    </source>
</evidence>
<reference evidence="2" key="1">
    <citation type="submission" date="2023-07" db="EMBL/GenBank/DDBJ databases">
        <authorList>
            <consortium name="CYATHOMIX"/>
        </authorList>
    </citation>
    <scope>NUCLEOTIDE SEQUENCE</scope>
    <source>
        <strain evidence="2">N/A</strain>
    </source>
</reference>
<evidence type="ECO:0000313" key="2">
    <source>
        <dbReference type="EMBL" id="CAJ0600676.1"/>
    </source>
</evidence>
<dbReference type="Proteomes" id="UP001176961">
    <property type="component" value="Unassembled WGS sequence"/>
</dbReference>
<feature type="domain" description="Tail spike" evidence="1">
    <location>
        <begin position="96"/>
        <end position="331"/>
    </location>
</feature>
<dbReference type="EMBL" id="CATQJL010000233">
    <property type="protein sequence ID" value="CAJ0600676.1"/>
    <property type="molecule type" value="Genomic_DNA"/>
</dbReference>
<dbReference type="Pfam" id="PF06605">
    <property type="entry name" value="Prophage_tail"/>
    <property type="match status" value="1"/>
</dbReference>
<dbReference type="InterPro" id="IPR010572">
    <property type="entry name" value="Tail_dom"/>
</dbReference>
<evidence type="ECO:0000313" key="3">
    <source>
        <dbReference type="Proteomes" id="UP001176961"/>
    </source>
</evidence>
<protein>
    <recommendedName>
        <fullName evidence="1">Tail spike domain-containing protein</fullName>
    </recommendedName>
</protein>
<dbReference type="InterPro" id="IPR007119">
    <property type="entry name" value="Phage_tail_spike_N"/>
</dbReference>
<name>A0AA36GYD5_CYLNA</name>
<proteinExistence type="predicted"/>